<sequence>MSLRIGHTVDRPGAVTITVDGTPVSAHPGESVAAALFAAGRRRLRESPRAGAPRGMFCLMGACQECVVIVGGRRVPACQTPVSEGLAVTTGVPW</sequence>
<evidence type="ECO:0000313" key="2">
    <source>
        <dbReference type="EMBL" id="NYZ24018.1"/>
    </source>
</evidence>
<dbReference type="RefSeq" id="WP_180285797.1">
    <property type="nucleotide sequence ID" value="NZ_JABFDB010000034.1"/>
</dbReference>
<keyword evidence="1" id="KW-0560">Oxidoreductase</keyword>
<dbReference type="Proteomes" id="UP000584642">
    <property type="component" value="Unassembled WGS sequence"/>
</dbReference>
<name>A0ABX2TLQ5_9PROT</name>
<protein>
    <submittedName>
        <fullName evidence="2">(2Fe-2S)-binding protein</fullName>
    </submittedName>
</protein>
<dbReference type="Gene3D" id="3.10.20.440">
    <property type="entry name" value="2Fe-2S iron-sulphur cluster binding domain, sarcosine oxidase, alpha subunit, N-terminal domain"/>
    <property type="match status" value="1"/>
</dbReference>
<comment type="caution">
    <text evidence="2">The sequence shown here is derived from an EMBL/GenBank/DDBJ whole genome shotgun (WGS) entry which is preliminary data.</text>
</comment>
<organism evidence="2 3">
    <name type="scientific">Azospirillum oleiclasticum</name>
    <dbReference type="NCBI Taxonomy" id="2735135"/>
    <lineage>
        <taxon>Bacteria</taxon>
        <taxon>Pseudomonadati</taxon>
        <taxon>Pseudomonadota</taxon>
        <taxon>Alphaproteobacteria</taxon>
        <taxon>Rhodospirillales</taxon>
        <taxon>Azospirillaceae</taxon>
        <taxon>Azospirillum</taxon>
    </lineage>
</organism>
<reference evidence="2 3" key="1">
    <citation type="submission" date="2020-05" db="EMBL/GenBank/DDBJ databases">
        <title>Azospirillum oleiclasticum sp. nov, a nitrogen-fixing and heavy crude oil-emulsifying bacterium isolated from the crude oil of Yumen Oilfield.</title>
        <authorList>
            <person name="Wu D."/>
            <person name="Cai M."/>
            <person name="Zhang X."/>
        </authorList>
    </citation>
    <scope>NUCLEOTIDE SEQUENCE [LARGE SCALE GENOMIC DNA]</scope>
    <source>
        <strain evidence="2 3">ROY-1-1-2</strain>
    </source>
</reference>
<dbReference type="SUPFAM" id="SSF54292">
    <property type="entry name" value="2Fe-2S ferredoxin-like"/>
    <property type="match status" value="1"/>
</dbReference>
<gene>
    <name evidence="2" type="ORF">HND93_30310</name>
</gene>
<dbReference type="InterPro" id="IPR042204">
    <property type="entry name" value="2Fe-2S-bd_N"/>
</dbReference>
<dbReference type="Pfam" id="PF13510">
    <property type="entry name" value="Fer2_4"/>
    <property type="match status" value="1"/>
</dbReference>
<proteinExistence type="predicted"/>
<dbReference type="EMBL" id="JABFDB010000034">
    <property type="protein sequence ID" value="NYZ24018.1"/>
    <property type="molecule type" value="Genomic_DNA"/>
</dbReference>
<dbReference type="InterPro" id="IPR036010">
    <property type="entry name" value="2Fe-2S_ferredoxin-like_sf"/>
</dbReference>
<evidence type="ECO:0000256" key="1">
    <source>
        <dbReference type="ARBA" id="ARBA00023002"/>
    </source>
</evidence>
<accession>A0ABX2TLQ5</accession>
<evidence type="ECO:0000313" key="3">
    <source>
        <dbReference type="Proteomes" id="UP000584642"/>
    </source>
</evidence>
<keyword evidence="3" id="KW-1185">Reference proteome</keyword>